<feature type="region of interest" description="Disordered" evidence="2">
    <location>
        <begin position="143"/>
        <end position="256"/>
    </location>
</feature>
<feature type="compositionally biased region" description="Low complexity" evidence="2">
    <location>
        <begin position="191"/>
        <end position="202"/>
    </location>
</feature>
<gene>
    <name evidence="3" type="ORF">SCF082_LOCUS40842</name>
</gene>
<feature type="compositionally biased region" description="Basic residues" evidence="2">
    <location>
        <begin position="1062"/>
        <end position="1078"/>
    </location>
</feature>
<organism evidence="3 4">
    <name type="scientific">Durusdinium trenchii</name>
    <dbReference type="NCBI Taxonomy" id="1381693"/>
    <lineage>
        <taxon>Eukaryota</taxon>
        <taxon>Sar</taxon>
        <taxon>Alveolata</taxon>
        <taxon>Dinophyceae</taxon>
        <taxon>Suessiales</taxon>
        <taxon>Symbiodiniaceae</taxon>
        <taxon>Durusdinium</taxon>
    </lineage>
</organism>
<evidence type="ECO:0000313" key="3">
    <source>
        <dbReference type="EMBL" id="CAK9086347.1"/>
    </source>
</evidence>
<feature type="compositionally biased region" description="Basic and acidic residues" evidence="2">
    <location>
        <begin position="1013"/>
        <end position="1022"/>
    </location>
</feature>
<sequence>MATDGSGGDALQEMTQCVLCHQTFGSDDKDCPDGHTMSVQPSKSQNHGSCMKCLYIHRGSFKNVPLPVLVSEKAKSEALESKFAKLRSTHVVLLCKNPRAKPRHEHVDYKLYTVKEDQSYLDDDEGQEGVAIEKNPGQKVITLGKKVSTSKVKHVDHDSKQEAADAHEKARSNLQEKVDEKLKDINEKAAESSSSSSSSSESESGKGQEPRKVGKGGSQAPAKEQAPSLSEVPTPSAVDLASGLATPRSERSSVSEKALVDKAKAVLAQLDQLHAIDLWTGSVKPKEVETRIAKAVELSSRLEQRVADKEAKELADKLTNASNQASQLFEMVQRLRDCSDWAAALIDMKDVLANMIAPLSLDQTLGFMTDIAKYLVEENVSTCGSSRALFCFLGTAGGSSDGFALSCIVPTSTITAEEAKTISAQVQVNSLNFWVDKLRSTNTPDILENILASLPLHWYSPDCVRTAIPTGAPLTLDQSTGVATKILQDLQKFFACVKAVQQVAWSNEDKVELKTIVSSNCYSARTALVFKSNAALRNMWEHAVGISKTLLDEKTACAKALDLAEAMSEVTEAMKAPSRPSNALQEKFKRLASVTDCQHLLAQSADLSDDVVNGKPALKTSLDAFSAAKPDFAECSTHFQKYLDAQWSSSFALANLESNEAASHLTPCWYSGLAKCYVDKTGTYSEQSVAFLVSSMAEAFLDFAELDGQPGLVEALSLWQCIRKGLQPLQNTPATKTELPQLHSLRAAADRLADLIQNGGAAFIKTSIEKAGGLKAAMNLLDKEFKDPLPTGLGKYLHAVRTCSAWGEKALDTSLVADAEPNCLQMHLNTFTKAQGLDMSFLETTLPESCTAVTKFMDNYKSKLAEWLKKLDVLLNSGNSTLEPYRSVVGAIERWDLDSVSWVFSGGSDQNKKVTREVKSIESTHKMLGHSLPLLRALALTSKHADIDIGDCGEKVAEIQKSVQDFRATAAMILAVVSAADLFINPDNHPDPKASQVKIVQFMAATLGISKSDLPESLRSRMEPPPPEEEPNKRKPAPKRKRVPKAQAELEGDEEQDENVNKRSRKAANPTTKKRGRK</sequence>
<dbReference type="Proteomes" id="UP001642464">
    <property type="component" value="Unassembled WGS sequence"/>
</dbReference>
<name>A0ABP0QH85_9DINO</name>
<keyword evidence="1" id="KW-0175">Coiled coil</keyword>
<keyword evidence="4" id="KW-1185">Reference proteome</keyword>
<feature type="coiled-coil region" evidence="1">
    <location>
        <begin position="292"/>
        <end position="331"/>
    </location>
</feature>
<comment type="caution">
    <text evidence="3">The sequence shown here is derived from an EMBL/GenBank/DDBJ whole genome shotgun (WGS) entry which is preliminary data.</text>
</comment>
<reference evidence="3 4" key="1">
    <citation type="submission" date="2024-02" db="EMBL/GenBank/DDBJ databases">
        <authorList>
            <person name="Chen Y."/>
            <person name="Shah S."/>
            <person name="Dougan E. K."/>
            <person name="Thang M."/>
            <person name="Chan C."/>
        </authorList>
    </citation>
    <scope>NUCLEOTIDE SEQUENCE [LARGE SCALE GENOMIC DNA]</scope>
</reference>
<evidence type="ECO:0000256" key="1">
    <source>
        <dbReference type="SAM" id="Coils"/>
    </source>
</evidence>
<dbReference type="EMBL" id="CAXAMM010039429">
    <property type="protein sequence ID" value="CAK9086347.1"/>
    <property type="molecule type" value="Genomic_DNA"/>
</dbReference>
<feature type="compositionally biased region" description="Basic residues" evidence="2">
    <location>
        <begin position="1034"/>
        <end position="1044"/>
    </location>
</feature>
<feature type="compositionally biased region" description="Basic and acidic residues" evidence="2">
    <location>
        <begin position="153"/>
        <end position="190"/>
    </location>
</feature>
<evidence type="ECO:0000313" key="4">
    <source>
        <dbReference type="Proteomes" id="UP001642464"/>
    </source>
</evidence>
<protein>
    <submittedName>
        <fullName evidence="3">Uncharacterized protein</fullName>
    </submittedName>
</protein>
<feature type="compositionally biased region" description="Basic and acidic residues" evidence="2">
    <location>
        <begin position="203"/>
        <end position="212"/>
    </location>
</feature>
<feature type="region of interest" description="Disordered" evidence="2">
    <location>
        <begin position="1011"/>
        <end position="1078"/>
    </location>
</feature>
<accession>A0ABP0QH85</accession>
<proteinExistence type="predicted"/>
<evidence type="ECO:0000256" key="2">
    <source>
        <dbReference type="SAM" id="MobiDB-lite"/>
    </source>
</evidence>